<dbReference type="AlphaFoldDB" id="A0A8K0CYB3"/>
<dbReference type="Proteomes" id="UP000801492">
    <property type="component" value="Unassembled WGS sequence"/>
</dbReference>
<keyword evidence="2" id="KW-1185">Reference proteome</keyword>
<accession>A0A8K0CYB3</accession>
<organism evidence="1 2">
    <name type="scientific">Ignelater luminosus</name>
    <name type="common">Cucubano</name>
    <name type="synonym">Pyrophorus luminosus</name>
    <dbReference type="NCBI Taxonomy" id="2038154"/>
    <lineage>
        <taxon>Eukaryota</taxon>
        <taxon>Metazoa</taxon>
        <taxon>Ecdysozoa</taxon>
        <taxon>Arthropoda</taxon>
        <taxon>Hexapoda</taxon>
        <taxon>Insecta</taxon>
        <taxon>Pterygota</taxon>
        <taxon>Neoptera</taxon>
        <taxon>Endopterygota</taxon>
        <taxon>Coleoptera</taxon>
        <taxon>Polyphaga</taxon>
        <taxon>Elateriformia</taxon>
        <taxon>Elateroidea</taxon>
        <taxon>Elateridae</taxon>
        <taxon>Agrypninae</taxon>
        <taxon>Pyrophorini</taxon>
        <taxon>Ignelater</taxon>
    </lineage>
</organism>
<name>A0A8K0CYB3_IGNLU</name>
<evidence type="ECO:0000313" key="2">
    <source>
        <dbReference type="Proteomes" id="UP000801492"/>
    </source>
</evidence>
<dbReference type="Gene3D" id="3.30.420.10">
    <property type="entry name" value="Ribonuclease H-like superfamily/Ribonuclease H"/>
    <property type="match status" value="2"/>
</dbReference>
<proteinExistence type="predicted"/>
<dbReference type="InterPro" id="IPR036397">
    <property type="entry name" value="RNaseH_sf"/>
</dbReference>
<evidence type="ECO:0000313" key="1">
    <source>
        <dbReference type="EMBL" id="KAF2894679.1"/>
    </source>
</evidence>
<reference evidence="1" key="1">
    <citation type="submission" date="2019-08" db="EMBL/GenBank/DDBJ databases">
        <title>The genome of the North American firefly Photinus pyralis.</title>
        <authorList>
            <consortium name="Photinus pyralis genome working group"/>
            <person name="Fallon T.R."/>
            <person name="Sander Lower S.E."/>
            <person name="Weng J.-K."/>
        </authorList>
    </citation>
    <scope>NUCLEOTIDE SEQUENCE</scope>
    <source>
        <strain evidence="1">TRF0915ILg1</strain>
        <tissue evidence="1">Whole body</tissue>
    </source>
</reference>
<dbReference type="GO" id="GO:0003676">
    <property type="term" value="F:nucleic acid binding"/>
    <property type="evidence" value="ECO:0007669"/>
    <property type="project" value="InterPro"/>
</dbReference>
<dbReference type="OrthoDB" id="10002463at2759"/>
<sequence>MKKQRLKWAKERENWVVDDWKSYFLRRVQRRAGERYNSECILSMIQRSPYAMVWGAITEYGVGKIIMIEGMVTQQKINLNIQSLSWPGNSPDLNPIDNLWSLIGKRMKERKTKPSGKLKNVILSVCEVKRY</sequence>
<dbReference type="EMBL" id="VTPC01006766">
    <property type="protein sequence ID" value="KAF2894679.1"/>
    <property type="molecule type" value="Genomic_DNA"/>
</dbReference>
<protein>
    <recommendedName>
        <fullName evidence="3">Tc1-like transposase DDE domain-containing protein</fullName>
    </recommendedName>
</protein>
<comment type="caution">
    <text evidence="1">The sequence shown here is derived from an EMBL/GenBank/DDBJ whole genome shotgun (WGS) entry which is preliminary data.</text>
</comment>
<gene>
    <name evidence="1" type="ORF">ILUMI_11494</name>
</gene>
<evidence type="ECO:0008006" key="3">
    <source>
        <dbReference type="Google" id="ProtNLM"/>
    </source>
</evidence>